<accession>A0A917D752</accession>
<proteinExistence type="predicted"/>
<dbReference type="Proteomes" id="UP000637643">
    <property type="component" value="Unassembled WGS sequence"/>
</dbReference>
<reference evidence="1" key="1">
    <citation type="journal article" date="2014" name="Int. J. Syst. Evol. Microbiol.">
        <title>Complete genome sequence of Corynebacterium casei LMG S-19264T (=DSM 44701T), isolated from a smear-ripened cheese.</title>
        <authorList>
            <consortium name="US DOE Joint Genome Institute (JGI-PGF)"/>
            <person name="Walter F."/>
            <person name="Albersmeier A."/>
            <person name="Kalinowski J."/>
            <person name="Ruckert C."/>
        </authorList>
    </citation>
    <scope>NUCLEOTIDE SEQUENCE</scope>
    <source>
        <strain evidence="1">CGMCC 1.16134</strain>
    </source>
</reference>
<dbReference type="EMBL" id="BMKR01000058">
    <property type="protein sequence ID" value="GGG12724.1"/>
    <property type="molecule type" value="Genomic_DNA"/>
</dbReference>
<keyword evidence="2" id="KW-1185">Reference proteome</keyword>
<name>A0A917D752_9BACL</name>
<gene>
    <name evidence="1" type="ORF">GCM10010912_66430</name>
</gene>
<protein>
    <submittedName>
        <fullName evidence="1">Uncharacterized protein</fullName>
    </submittedName>
</protein>
<organism evidence="1 2">
    <name type="scientific">Paenibacillus albidus</name>
    <dbReference type="NCBI Taxonomy" id="2041023"/>
    <lineage>
        <taxon>Bacteria</taxon>
        <taxon>Bacillati</taxon>
        <taxon>Bacillota</taxon>
        <taxon>Bacilli</taxon>
        <taxon>Bacillales</taxon>
        <taxon>Paenibacillaceae</taxon>
        <taxon>Paenibacillus</taxon>
    </lineage>
</organism>
<dbReference type="AlphaFoldDB" id="A0A917D752"/>
<evidence type="ECO:0000313" key="1">
    <source>
        <dbReference type="EMBL" id="GGG12724.1"/>
    </source>
</evidence>
<reference evidence="1" key="2">
    <citation type="submission" date="2020-09" db="EMBL/GenBank/DDBJ databases">
        <authorList>
            <person name="Sun Q."/>
            <person name="Zhou Y."/>
        </authorList>
    </citation>
    <scope>NUCLEOTIDE SEQUENCE</scope>
    <source>
        <strain evidence="1">CGMCC 1.16134</strain>
    </source>
</reference>
<evidence type="ECO:0000313" key="2">
    <source>
        <dbReference type="Proteomes" id="UP000637643"/>
    </source>
</evidence>
<comment type="caution">
    <text evidence="1">The sequence shown here is derived from an EMBL/GenBank/DDBJ whole genome shotgun (WGS) entry which is preliminary data.</text>
</comment>
<sequence>MVKADRRYSANKHRLYAVTGIPSALQPMETIMMPAARLGIGIPKLI</sequence>